<evidence type="ECO:0000259" key="6">
    <source>
        <dbReference type="Pfam" id="PF13515"/>
    </source>
</evidence>
<keyword evidence="2 5" id="KW-0812">Transmembrane</keyword>
<feature type="transmembrane region" description="Helical" evidence="5">
    <location>
        <begin position="125"/>
        <end position="143"/>
    </location>
</feature>
<keyword evidence="8" id="KW-1185">Reference proteome</keyword>
<dbReference type="AlphaFoldDB" id="A0A1X1Z9B8"/>
<protein>
    <recommendedName>
        <fullName evidence="6">Integral membrane bound transporter domain-containing protein</fullName>
    </recommendedName>
</protein>
<evidence type="ECO:0000256" key="2">
    <source>
        <dbReference type="ARBA" id="ARBA00022692"/>
    </source>
</evidence>
<evidence type="ECO:0000256" key="4">
    <source>
        <dbReference type="ARBA" id="ARBA00023136"/>
    </source>
</evidence>
<dbReference type="STRING" id="1782.AWC18_12930"/>
<comment type="caution">
    <text evidence="7">The sequence shown here is derived from an EMBL/GenBank/DDBJ whole genome shotgun (WGS) entry which is preliminary data.</text>
</comment>
<evidence type="ECO:0000256" key="1">
    <source>
        <dbReference type="ARBA" id="ARBA00004141"/>
    </source>
</evidence>
<feature type="transmembrane region" description="Helical" evidence="5">
    <location>
        <begin position="101"/>
        <end position="119"/>
    </location>
</feature>
<dbReference type="Proteomes" id="UP000193108">
    <property type="component" value="Unassembled WGS sequence"/>
</dbReference>
<evidence type="ECO:0000256" key="5">
    <source>
        <dbReference type="SAM" id="Phobius"/>
    </source>
</evidence>
<accession>A0A1X1Z9B8</accession>
<feature type="transmembrane region" description="Helical" evidence="5">
    <location>
        <begin position="48"/>
        <end position="70"/>
    </location>
</feature>
<dbReference type="Pfam" id="PF13515">
    <property type="entry name" value="FUSC_2"/>
    <property type="match status" value="1"/>
</dbReference>
<evidence type="ECO:0000256" key="3">
    <source>
        <dbReference type="ARBA" id="ARBA00022989"/>
    </source>
</evidence>
<organism evidence="7 8">
    <name type="scientific">Mycolicibacter nonchromogenicus</name>
    <name type="common">Mycobacterium nonchromogenicum</name>
    <dbReference type="NCBI Taxonomy" id="1782"/>
    <lineage>
        <taxon>Bacteria</taxon>
        <taxon>Bacillati</taxon>
        <taxon>Actinomycetota</taxon>
        <taxon>Actinomycetes</taxon>
        <taxon>Mycobacteriales</taxon>
        <taxon>Mycobacteriaceae</taxon>
        <taxon>Mycolicibacter</taxon>
    </lineage>
</organism>
<keyword evidence="4 5" id="KW-0472">Membrane</keyword>
<dbReference type="InterPro" id="IPR049453">
    <property type="entry name" value="Memb_transporter_dom"/>
</dbReference>
<keyword evidence="3 5" id="KW-1133">Transmembrane helix</keyword>
<sequence length="318" mass="33243">MWAILQTALAAGLAWYLTRDALGHTAPFFAPIAASVCMWATNVVRAQLALEMVVGVGLGIGLGSGIHALLGAGPVAMATVVLVSLSTALLIGRGFLQRPMFVNQTVISAILVLSFPSGGIGTERLFDALIGGSIAVVFSILLFPKNPLAVLRDARVEVWAALRRILAEIPTPTGDSAWILNNATALHRRLARLSEARRTAEQVAWICPRRWSLRGATRAADRQAAQLSLLAESVLHLARVTAEIDRPLLAPVDAAIGELATAAAALAADEATPAAAHAASARSHTVASETSDAALLTAAVEACIDEFDRVISLAPQGH</sequence>
<evidence type="ECO:0000313" key="8">
    <source>
        <dbReference type="Proteomes" id="UP000193108"/>
    </source>
</evidence>
<evidence type="ECO:0000313" key="7">
    <source>
        <dbReference type="EMBL" id="ORW19912.1"/>
    </source>
</evidence>
<proteinExistence type="predicted"/>
<gene>
    <name evidence="7" type="ORF">AWC18_12930</name>
</gene>
<reference evidence="7 8" key="1">
    <citation type="submission" date="2016-01" db="EMBL/GenBank/DDBJ databases">
        <title>The new phylogeny of the genus Mycobacterium.</title>
        <authorList>
            <person name="Tarcisio F."/>
            <person name="Conor M."/>
            <person name="Antonella G."/>
            <person name="Elisabetta G."/>
            <person name="Giulia F.S."/>
            <person name="Sara T."/>
            <person name="Anna F."/>
            <person name="Clotilde B."/>
            <person name="Roberto B."/>
            <person name="Veronica D.S."/>
            <person name="Fabio R."/>
            <person name="Monica P."/>
            <person name="Olivier J."/>
            <person name="Enrico T."/>
            <person name="Nicola S."/>
        </authorList>
    </citation>
    <scope>NUCLEOTIDE SEQUENCE [LARGE SCALE GENOMIC DNA]</scope>
    <source>
        <strain evidence="7 8">DSM 44164</strain>
    </source>
</reference>
<dbReference type="EMBL" id="LQPI01000048">
    <property type="protein sequence ID" value="ORW19912.1"/>
    <property type="molecule type" value="Genomic_DNA"/>
</dbReference>
<feature type="transmembrane region" description="Helical" evidence="5">
    <location>
        <begin position="76"/>
        <end position="96"/>
    </location>
</feature>
<feature type="domain" description="Integral membrane bound transporter" evidence="6">
    <location>
        <begin position="14"/>
        <end position="138"/>
    </location>
</feature>
<name>A0A1X1Z9B8_MYCNO</name>
<dbReference type="GO" id="GO:0016020">
    <property type="term" value="C:membrane"/>
    <property type="evidence" value="ECO:0007669"/>
    <property type="project" value="UniProtKB-SubCell"/>
</dbReference>
<comment type="subcellular location">
    <subcellularLocation>
        <location evidence="1">Membrane</location>
        <topology evidence="1">Multi-pass membrane protein</topology>
    </subcellularLocation>
</comment>